<dbReference type="InterPro" id="IPR036322">
    <property type="entry name" value="WD40_repeat_dom_sf"/>
</dbReference>
<comment type="caution">
    <text evidence="9">The sequence shown here is derived from an EMBL/GenBank/DDBJ whole genome shotgun (WGS) entry which is preliminary data.</text>
</comment>
<dbReference type="InterPro" id="IPR001680">
    <property type="entry name" value="WD40_rpt"/>
</dbReference>
<dbReference type="PROSITE" id="PS00678">
    <property type="entry name" value="WD_REPEATS_1"/>
    <property type="match status" value="2"/>
</dbReference>
<dbReference type="PANTHER" id="PTHR22850">
    <property type="entry name" value="WD40 REPEAT FAMILY"/>
    <property type="match status" value="1"/>
</dbReference>
<evidence type="ECO:0000256" key="7">
    <source>
        <dbReference type="PROSITE-ProRule" id="PRU00221"/>
    </source>
</evidence>
<feature type="repeat" description="WD" evidence="7">
    <location>
        <begin position="169"/>
        <end position="211"/>
    </location>
</feature>
<gene>
    <name evidence="9" type="primary">MSI3_1</name>
    <name evidence="9" type="ORF">CK203_075574</name>
</gene>
<evidence type="ECO:0000313" key="10">
    <source>
        <dbReference type="Proteomes" id="UP000288805"/>
    </source>
</evidence>
<evidence type="ECO:0000256" key="3">
    <source>
        <dbReference type="ARBA" id="ARBA00022574"/>
    </source>
</evidence>
<dbReference type="SUPFAM" id="SSF50978">
    <property type="entry name" value="WD40 repeat-like"/>
    <property type="match status" value="1"/>
</dbReference>
<dbReference type="InterPro" id="IPR015943">
    <property type="entry name" value="WD40/YVTN_repeat-like_dom_sf"/>
</dbReference>
<evidence type="ECO:0000256" key="4">
    <source>
        <dbReference type="ARBA" id="ARBA00022737"/>
    </source>
</evidence>
<dbReference type="PROSITE" id="PS50082">
    <property type="entry name" value="WD_REPEATS_2"/>
    <property type="match status" value="4"/>
</dbReference>
<evidence type="ECO:0000256" key="6">
    <source>
        <dbReference type="ARBA" id="ARBA00023242"/>
    </source>
</evidence>
<dbReference type="EMBL" id="QGNW01001504">
    <property type="protein sequence ID" value="RVW38536.1"/>
    <property type="molecule type" value="Genomic_DNA"/>
</dbReference>
<evidence type="ECO:0000256" key="2">
    <source>
        <dbReference type="ARBA" id="ARBA00009341"/>
    </source>
</evidence>
<accession>A0A438DSQ6</accession>
<evidence type="ECO:0000256" key="1">
    <source>
        <dbReference type="ARBA" id="ARBA00004123"/>
    </source>
</evidence>
<feature type="domain" description="Histone-binding protein RBBP4-like N-terminal" evidence="8">
    <location>
        <begin position="13"/>
        <end position="83"/>
    </location>
</feature>
<dbReference type="InterPro" id="IPR019775">
    <property type="entry name" value="WD40_repeat_CS"/>
</dbReference>
<dbReference type="Proteomes" id="UP000288805">
    <property type="component" value="Unassembled WGS sequence"/>
</dbReference>
<dbReference type="Pfam" id="PF12265">
    <property type="entry name" value="CAF1C_H4-bd"/>
    <property type="match status" value="1"/>
</dbReference>
<feature type="repeat" description="WD" evidence="7">
    <location>
        <begin position="534"/>
        <end position="571"/>
    </location>
</feature>
<organism evidence="9 10">
    <name type="scientific">Vitis vinifera</name>
    <name type="common">Grape</name>
    <dbReference type="NCBI Taxonomy" id="29760"/>
    <lineage>
        <taxon>Eukaryota</taxon>
        <taxon>Viridiplantae</taxon>
        <taxon>Streptophyta</taxon>
        <taxon>Embryophyta</taxon>
        <taxon>Tracheophyta</taxon>
        <taxon>Spermatophyta</taxon>
        <taxon>Magnoliopsida</taxon>
        <taxon>eudicotyledons</taxon>
        <taxon>Gunneridae</taxon>
        <taxon>Pentapetalae</taxon>
        <taxon>rosids</taxon>
        <taxon>Vitales</taxon>
        <taxon>Vitaceae</taxon>
        <taxon>Viteae</taxon>
        <taxon>Vitis</taxon>
    </lineage>
</organism>
<evidence type="ECO:0000256" key="5">
    <source>
        <dbReference type="ARBA" id="ARBA00022853"/>
    </source>
</evidence>
<dbReference type="InterPro" id="IPR022052">
    <property type="entry name" value="Histone-bd_RBBP4-like_N"/>
</dbReference>
<evidence type="ECO:0000259" key="8">
    <source>
        <dbReference type="Pfam" id="PF12265"/>
    </source>
</evidence>
<comment type="similarity">
    <text evidence="2">Belongs to the WD repeat RBAP46/RBAP48/MSI1 family.</text>
</comment>
<reference evidence="9 10" key="1">
    <citation type="journal article" date="2018" name="PLoS Genet.">
        <title>Population sequencing reveals clonal diversity and ancestral inbreeding in the grapevine cultivar Chardonnay.</title>
        <authorList>
            <person name="Roach M.J."/>
            <person name="Johnson D.L."/>
            <person name="Bohlmann J."/>
            <person name="van Vuuren H.J."/>
            <person name="Jones S.J."/>
            <person name="Pretorius I.S."/>
            <person name="Schmidt S.A."/>
            <person name="Borneman A.R."/>
        </authorList>
    </citation>
    <scope>NUCLEOTIDE SEQUENCE [LARGE SCALE GENOMIC DNA]</scope>
    <source>
        <strain evidence="10">cv. Chardonnay</strain>
        <tissue evidence="9">Leaf</tissue>
    </source>
</reference>
<name>A0A438DSQ6_VITVI</name>
<keyword evidence="5" id="KW-0156">Chromatin regulator</keyword>
<comment type="subcellular location">
    <subcellularLocation>
        <location evidence="1">Nucleus</location>
    </subcellularLocation>
</comment>
<dbReference type="Pfam" id="PF00400">
    <property type="entry name" value="WD40"/>
    <property type="match status" value="4"/>
</dbReference>
<proteinExistence type="inferred from homology"/>
<sequence length="586" mass="65703">MGEEEMSVEQVEEEFTVWKKNTPFLYDLIISHPLEWPSLTVQFLPSPPLPYALDSFSVHKLVLGTHTSDGFPNYLMVADAFLPETPPPHLSKTPRFLRFTHQLVNEKLSVKVEITKKIHVDGEVNRARCMPQNPDMVAAKTSGLEVYVFNCQKPPVGGEGRSCNPDLRLRGHEKEGYGLSWSSFKGGYVLSGSNDCKVCLWDVSASAEDKVLGAMHVYEAHENVVEDVSWHLKNENLFGSVGDDCRLMIWDLRLDKPQHSVIVHEKECSHHVAPRSCPVPSLPFTICPCKEGLPSRGRPLPETGLLREKPGIMILSTGFSCTNKLFYTTSMLAVCTFGLTSIWTAIVLPCSSSSDTTVGLFDMRKLNSPLHVLSSHTYVLCLSYYKLKSKYYEEIIRFMPLRPYSGGKDLVRGWGSSCPLDGGLDGRGFRLKSLNKGSVESEIIDREEVFQVEWDPNHETVLASSADDRRLMVWDLNSPLLQYWLCQPSPVFWPAGPQAKMGCPAHWTPLCLRIGEEQLEGDAADGPPELLFSHGGHKAKISDFSWNKNEPWVISSVAEDNTLQIWKMTEGIYRDEDGTQTADDHS</sequence>
<keyword evidence="3 7" id="KW-0853">WD repeat</keyword>
<feature type="repeat" description="WD" evidence="7">
    <location>
        <begin position="449"/>
        <end position="478"/>
    </location>
</feature>
<protein>
    <submittedName>
        <fullName evidence="9">WD-40 repeat-containing protein MSI3</fullName>
    </submittedName>
</protein>
<keyword evidence="4" id="KW-0677">Repeat</keyword>
<dbReference type="AlphaFoldDB" id="A0A438DSQ6"/>
<keyword evidence="6" id="KW-0539">Nucleus</keyword>
<dbReference type="Gene3D" id="2.130.10.10">
    <property type="entry name" value="YVTN repeat-like/Quinoprotein amine dehydrogenase"/>
    <property type="match status" value="1"/>
</dbReference>
<dbReference type="GO" id="GO:0006325">
    <property type="term" value="P:chromatin organization"/>
    <property type="evidence" value="ECO:0007669"/>
    <property type="project" value="UniProtKB-KW"/>
</dbReference>
<feature type="repeat" description="WD" evidence="7">
    <location>
        <begin position="218"/>
        <end position="260"/>
    </location>
</feature>
<dbReference type="GO" id="GO:0005634">
    <property type="term" value="C:nucleus"/>
    <property type="evidence" value="ECO:0007669"/>
    <property type="project" value="UniProtKB-SubCell"/>
</dbReference>
<dbReference type="SMART" id="SM00320">
    <property type="entry name" value="WD40"/>
    <property type="match status" value="4"/>
</dbReference>
<dbReference type="InterPro" id="IPR050459">
    <property type="entry name" value="WD_repeat_RBAP46/RBAP48/MSI1"/>
</dbReference>
<evidence type="ECO:0000313" key="9">
    <source>
        <dbReference type="EMBL" id="RVW38536.1"/>
    </source>
</evidence>